<evidence type="ECO:0000313" key="4">
    <source>
        <dbReference type="EMBL" id="MBI3015998.1"/>
    </source>
</evidence>
<dbReference type="EMBL" id="JACPSX010000255">
    <property type="protein sequence ID" value="MBI3015998.1"/>
    <property type="molecule type" value="Genomic_DNA"/>
</dbReference>
<feature type="transmembrane region" description="Helical" evidence="3">
    <location>
        <begin position="15"/>
        <end position="34"/>
    </location>
</feature>
<reference evidence="4" key="1">
    <citation type="submission" date="2020-07" db="EMBL/GenBank/DDBJ databases">
        <title>Huge and variable diversity of episymbiotic CPR bacteria and DPANN archaea in groundwater ecosystems.</title>
        <authorList>
            <person name="He C.Y."/>
            <person name="Keren R."/>
            <person name="Whittaker M."/>
            <person name="Farag I.F."/>
            <person name="Doudna J."/>
            <person name="Cate J.H.D."/>
            <person name="Banfield J.F."/>
        </authorList>
    </citation>
    <scope>NUCLEOTIDE SEQUENCE</scope>
    <source>
        <strain evidence="4">NC_groundwater_717_Ag_S-0.2um_59_8</strain>
    </source>
</reference>
<evidence type="ECO:0000313" key="5">
    <source>
        <dbReference type="Proteomes" id="UP000741360"/>
    </source>
</evidence>
<proteinExistence type="predicted"/>
<organism evidence="4 5">
    <name type="scientific">Tectimicrobiota bacterium</name>
    <dbReference type="NCBI Taxonomy" id="2528274"/>
    <lineage>
        <taxon>Bacteria</taxon>
        <taxon>Pseudomonadati</taxon>
        <taxon>Nitrospinota/Tectimicrobiota group</taxon>
        <taxon>Candidatus Tectimicrobiota</taxon>
    </lineage>
</organism>
<evidence type="ECO:0000256" key="3">
    <source>
        <dbReference type="SAM" id="Phobius"/>
    </source>
</evidence>
<comment type="caution">
    <text evidence="4">The sequence shown here is derived from an EMBL/GenBank/DDBJ whole genome shotgun (WGS) entry which is preliminary data.</text>
</comment>
<dbReference type="PROSITE" id="PS50005">
    <property type="entry name" value="TPR"/>
    <property type="match status" value="1"/>
</dbReference>
<evidence type="ECO:0000256" key="2">
    <source>
        <dbReference type="SAM" id="MobiDB-lite"/>
    </source>
</evidence>
<dbReference type="SMART" id="SM00028">
    <property type="entry name" value="TPR"/>
    <property type="match status" value="1"/>
</dbReference>
<dbReference type="Pfam" id="PF00515">
    <property type="entry name" value="TPR_1"/>
    <property type="match status" value="1"/>
</dbReference>
<feature type="region of interest" description="Disordered" evidence="2">
    <location>
        <begin position="164"/>
        <end position="196"/>
    </location>
</feature>
<sequence>MITVSSFFNKRSWRWVWRLALMLVGAALMAGALYQKWGYSDLLRAGNEAVGWRQFDSLAYEKASGYFLADPDVVAYNIGVRAYEAKSYKKAAESFRDVVNSTSSPELKRRSYYNLGNLLTLMSQPREAVAMYEEALRLNPGDWDAKHNLERLFVFHAAELGEEKNSVPLKQAPGSRQPGNGNPGQGSGTGTPDPGI</sequence>
<keyword evidence="3" id="KW-0472">Membrane</keyword>
<dbReference type="InterPro" id="IPR011990">
    <property type="entry name" value="TPR-like_helical_dom_sf"/>
</dbReference>
<keyword evidence="3" id="KW-0812">Transmembrane</keyword>
<keyword evidence="3" id="KW-1133">Transmembrane helix</keyword>
<dbReference type="PROSITE" id="PS50293">
    <property type="entry name" value="TPR_REGION"/>
    <property type="match status" value="1"/>
</dbReference>
<feature type="repeat" description="TPR" evidence="1">
    <location>
        <begin position="109"/>
        <end position="142"/>
    </location>
</feature>
<evidence type="ECO:0000256" key="1">
    <source>
        <dbReference type="PROSITE-ProRule" id="PRU00339"/>
    </source>
</evidence>
<dbReference type="SUPFAM" id="SSF48452">
    <property type="entry name" value="TPR-like"/>
    <property type="match status" value="1"/>
</dbReference>
<dbReference type="InterPro" id="IPR019734">
    <property type="entry name" value="TPR_rpt"/>
</dbReference>
<accession>A0A932M1F6</accession>
<keyword evidence="1" id="KW-0802">TPR repeat</keyword>
<dbReference type="Proteomes" id="UP000741360">
    <property type="component" value="Unassembled WGS sequence"/>
</dbReference>
<dbReference type="Gene3D" id="1.25.40.10">
    <property type="entry name" value="Tetratricopeptide repeat domain"/>
    <property type="match status" value="1"/>
</dbReference>
<name>A0A932M1F6_UNCTE</name>
<dbReference type="AlphaFoldDB" id="A0A932M1F6"/>
<gene>
    <name evidence="4" type="ORF">HYY65_13285</name>
</gene>
<protein>
    <submittedName>
        <fullName evidence="4">Tetratricopeptide repeat protein</fullName>
    </submittedName>
</protein>